<reference evidence="1 2" key="1">
    <citation type="submission" date="2018-02" db="EMBL/GenBank/DDBJ databases">
        <title>FDA/CDC Antimicrobial Resistant Isolate Bank Genome Sequencing.</title>
        <authorList>
            <person name="Benahmed F.H."/>
            <person name="Lutgring J.D."/>
            <person name="Yoo B."/>
            <person name="Machado M."/>
            <person name="Brown A."/>
            <person name="McAllister G."/>
            <person name="Perry A."/>
            <person name="Halpin A.L."/>
            <person name="Vavikolanu K."/>
            <person name="Ott S."/>
            <person name="Zhao X."/>
            <person name="Tallon L.J."/>
            <person name="Sadzewicz L."/>
            <person name="Aluvathingal J."/>
            <person name="Nadendla S."/>
            <person name="Voskania-kordi A."/>
            <person name="Simonyan V."/>
            <person name="Patel J."/>
            <person name="Shawar R.M."/>
        </authorList>
    </citation>
    <scope>NUCLEOTIDE SEQUENCE [LARGE SCALE GENOMIC DNA]</scope>
    <source>
        <strain evidence="1 2">AR_0356</strain>
        <plasmid evidence="1 2">unnamed2</plasmid>
    </source>
</reference>
<protein>
    <submittedName>
        <fullName evidence="1">Uncharacterized protein</fullName>
    </submittedName>
</protein>
<name>A0A2R3J5N0_9PSED</name>
<dbReference type="AlphaFoldDB" id="A0A2R3J5N0"/>
<keyword evidence="1" id="KW-0614">Plasmid</keyword>
<evidence type="ECO:0000313" key="1">
    <source>
        <dbReference type="EMBL" id="AVK09452.1"/>
    </source>
</evidence>
<dbReference type="Proteomes" id="UP000238390">
    <property type="component" value="Plasmid unnamed2"/>
</dbReference>
<keyword evidence="2" id="KW-1185">Reference proteome</keyword>
<sequence length="39" mass="4593">MRDCFVHHRLHVLLQIQGLNAEYSYAVRLPTDHHHIQSG</sequence>
<evidence type="ECO:0000313" key="2">
    <source>
        <dbReference type="Proteomes" id="UP000238390"/>
    </source>
</evidence>
<dbReference type="EMBL" id="CP027170">
    <property type="protein sequence ID" value="AVK09452.1"/>
    <property type="molecule type" value="Genomic_DNA"/>
</dbReference>
<proteinExistence type="predicted"/>
<accession>A0A2R3J5N0</accession>
<geneLocation type="plasmid" evidence="1 2">
    <name>unnamed2</name>
</geneLocation>
<organism evidence="1 2">
    <name type="scientific">Pseudomonas paraeruginosa</name>
    <dbReference type="NCBI Taxonomy" id="2994495"/>
    <lineage>
        <taxon>Bacteria</taxon>
        <taxon>Pseudomonadati</taxon>
        <taxon>Pseudomonadota</taxon>
        <taxon>Gammaproteobacteria</taxon>
        <taxon>Pseudomonadales</taxon>
        <taxon>Pseudomonadaceae</taxon>
        <taxon>Pseudomonas</taxon>
    </lineage>
</organism>
<gene>
    <name evidence="1" type="ORF">CSB93_6877</name>
</gene>